<dbReference type="Proteomes" id="UP000236290">
    <property type="component" value="Unassembled WGS sequence"/>
</dbReference>
<sequence>MVDTSQPNHRAGRQHQAQSTNASNTNASDADLQRQNDINRLLHIDIAAVESQVTLNEWLLETIQLFYQRLEQFESVDDVEGKQRLIDWMLEQFDAWDALPRFNPRTLQVEDRTAAEQNAALTRVTNRLSRLNQRIDQLEERIPEDDEHWARVLEMTREAADAYLPPRHGPPQHVPFPSNPHQYGPEGDVNFST</sequence>
<accession>A0A2K0UBC3</accession>
<evidence type="ECO:0000256" key="2">
    <source>
        <dbReference type="SAM" id="MobiDB-lite"/>
    </source>
</evidence>
<reference evidence="3 4" key="1">
    <citation type="submission" date="2017-02" db="EMBL/GenBank/DDBJ databases">
        <title>Genomes of Trichoderma spp. with biocontrol activity.</title>
        <authorList>
            <person name="Gardiner D."/>
            <person name="Kazan K."/>
            <person name="Vos C."/>
            <person name="Harvey P."/>
        </authorList>
    </citation>
    <scope>NUCLEOTIDE SEQUENCE [LARGE SCALE GENOMIC DNA]</scope>
    <source>
        <strain evidence="3 4">Tr1</strain>
    </source>
</reference>
<evidence type="ECO:0000256" key="1">
    <source>
        <dbReference type="SAM" id="Coils"/>
    </source>
</evidence>
<comment type="caution">
    <text evidence="3">The sequence shown here is derived from an EMBL/GenBank/DDBJ whole genome shotgun (WGS) entry which is preliminary data.</text>
</comment>
<dbReference type="EMBL" id="MTYI01000056">
    <property type="protein sequence ID" value="PNP55076.1"/>
    <property type="molecule type" value="Genomic_DNA"/>
</dbReference>
<feature type="compositionally biased region" description="Pro residues" evidence="2">
    <location>
        <begin position="167"/>
        <end position="178"/>
    </location>
</feature>
<feature type="region of interest" description="Disordered" evidence="2">
    <location>
        <begin position="160"/>
        <end position="193"/>
    </location>
</feature>
<proteinExistence type="predicted"/>
<organism evidence="3 4">
    <name type="scientific">Trichoderma harzianum</name>
    <name type="common">Hypocrea lixii</name>
    <dbReference type="NCBI Taxonomy" id="5544"/>
    <lineage>
        <taxon>Eukaryota</taxon>
        <taxon>Fungi</taxon>
        <taxon>Dikarya</taxon>
        <taxon>Ascomycota</taxon>
        <taxon>Pezizomycotina</taxon>
        <taxon>Sordariomycetes</taxon>
        <taxon>Hypocreomycetidae</taxon>
        <taxon>Hypocreales</taxon>
        <taxon>Hypocreaceae</taxon>
        <taxon>Trichoderma</taxon>
    </lineage>
</organism>
<evidence type="ECO:0000313" key="4">
    <source>
        <dbReference type="Proteomes" id="UP000236290"/>
    </source>
</evidence>
<feature type="coiled-coil region" evidence="1">
    <location>
        <begin position="114"/>
        <end position="148"/>
    </location>
</feature>
<name>A0A2K0UBC3_TRIHA</name>
<feature type="region of interest" description="Disordered" evidence="2">
    <location>
        <begin position="1"/>
        <end position="30"/>
    </location>
</feature>
<keyword evidence="1" id="KW-0175">Coiled coil</keyword>
<feature type="compositionally biased region" description="Polar residues" evidence="2">
    <location>
        <begin position="15"/>
        <end position="30"/>
    </location>
</feature>
<evidence type="ECO:0000313" key="3">
    <source>
        <dbReference type="EMBL" id="PNP55076.1"/>
    </source>
</evidence>
<gene>
    <name evidence="3" type="ORF">THARTR1_04765</name>
</gene>
<dbReference type="AlphaFoldDB" id="A0A2K0UBC3"/>
<protein>
    <submittedName>
        <fullName evidence="3">Uncharacterized protein</fullName>
    </submittedName>
</protein>